<dbReference type="AlphaFoldDB" id="X0S3L3"/>
<comment type="caution">
    <text evidence="1">The sequence shown here is derived from an EMBL/GenBank/DDBJ whole genome shotgun (WGS) entry which is preliminary data.</text>
</comment>
<reference evidence="1" key="1">
    <citation type="journal article" date="2014" name="Front. Microbiol.">
        <title>High frequency of phylogenetically diverse reductive dehalogenase-homologous genes in deep subseafloor sedimentary metagenomes.</title>
        <authorList>
            <person name="Kawai M."/>
            <person name="Futagami T."/>
            <person name="Toyoda A."/>
            <person name="Takaki Y."/>
            <person name="Nishi S."/>
            <person name="Hori S."/>
            <person name="Arai W."/>
            <person name="Tsubouchi T."/>
            <person name="Morono Y."/>
            <person name="Uchiyama I."/>
            <person name="Ito T."/>
            <person name="Fujiyama A."/>
            <person name="Inagaki F."/>
            <person name="Takami H."/>
        </authorList>
    </citation>
    <scope>NUCLEOTIDE SEQUENCE</scope>
    <source>
        <strain evidence="1">Expedition CK06-06</strain>
    </source>
</reference>
<accession>X0S3L3</accession>
<proteinExistence type="predicted"/>
<gene>
    <name evidence="1" type="ORF">S01H1_02692</name>
</gene>
<sequence>MNNIKDIVIKRKRDGQCIFCGNPLYPLELWRVIGYFIIRSKKGHNLSTIHTVGCCLHHPVEGCHGYV</sequence>
<name>X0S3L3_9ZZZZ</name>
<evidence type="ECO:0000313" key="1">
    <source>
        <dbReference type="EMBL" id="GAF70492.1"/>
    </source>
</evidence>
<dbReference type="EMBL" id="BARS01001341">
    <property type="protein sequence ID" value="GAF70492.1"/>
    <property type="molecule type" value="Genomic_DNA"/>
</dbReference>
<protein>
    <submittedName>
        <fullName evidence="1">Uncharacterized protein</fullName>
    </submittedName>
</protein>
<organism evidence="1">
    <name type="scientific">marine sediment metagenome</name>
    <dbReference type="NCBI Taxonomy" id="412755"/>
    <lineage>
        <taxon>unclassified sequences</taxon>
        <taxon>metagenomes</taxon>
        <taxon>ecological metagenomes</taxon>
    </lineage>
</organism>